<sequence>MATIVRESISQLYNIGCAKFDFWDISGAQSTSQDRAKWMEDGDAAIIMVDLADRASIENTTCWYKEIIPSQQDSQNSASIPVSIFSWKAYEKTDKRAISPTEISWSDGLYDIPFFYTTHLDLNEKANRIIADGIDRRPLGWILEQLTDEVNVEFPIVYSPDQSLHSCHDPDWLKHVAPEAYWMELPSDDDDITYIDFVFANRNLVCILNFRGGSLNVLRLGDNELVSASSSSATFTPNTSVPPITSFTLSPTASVKSAISAIPSASRSSIAAAESSAAAVIIHSDEYDCAYQNYGCNWMASDYASGGDYCGTSPFEAGPNLTDSHVVLAISKDSSGDCASKAGTQCGNALAATPCKVGEK</sequence>
<evidence type="ECO:0000313" key="1">
    <source>
        <dbReference type="EMBL" id="KAJ5585907.1"/>
    </source>
</evidence>
<accession>A0AAD6GSK7</accession>
<reference evidence="1 2" key="1">
    <citation type="journal article" date="2023" name="IMA Fungus">
        <title>Comparative genomic study of the Penicillium genus elucidates a diverse pangenome and 15 lateral gene transfer events.</title>
        <authorList>
            <person name="Petersen C."/>
            <person name="Sorensen T."/>
            <person name="Nielsen M.R."/>
            <person name="Sondergaard T.E."/>
            <person name="Sorensen J.L."/>
            <person name="Fitzpatrick D.A."/>
            <person name="Frisvad J.C."/>
            <person name="Nielsen K.L."/>
        </authorList>
    </citation>
    <scope>NUCLEOTIDE SEQUENCE [LARGE SCALE GENOMIC DNA]</scope>
    <source>
        <strain evidence="1 2">IBT 29057</strain>
    </source>
</reference>
<dbReference type="Proteomes" id="UP001216150">
    <property type="component" value="Unassembled WGS sequence"/>
</dbReference>
<dbReference type="EMBL" id="JAQJAC010000004">
    <property type="protein sequence ID" value="KAJ5585907.1"/>
    <property type="molecule type" value="Genomic_DNA"/>
</dbReference>
<organism evidence="1 2">
    <name type="scientific">Penicillium hetheringtonii</name>
    <dbReference type="NCBI Taxonomy" id="911720"/>
    <lineage>
        <taxon>Eukaryota</taxon>
        <taxon>Fungi</taxon>
        <taxon>Dikarya</taxon>
        <taxon>Ascomycota</taxon>
        <taxon>Pezizomycotina</taxon>
        <taxon>Eurotiomycetes</taxon>
        <taxon>Eurotiomycetidae</taxon>
        <taxon>Eurotiales</taxon>
        <taxon>Aspergillaceae</taxon>
        <taxon>Penicillium</taxon>
    </lineage>
</organism>
<dbReference type="InterPro" id="IPR027417">
    <property type="entry name" value="P-loop_NTPase"/>
</dbReference>
<evidence type="ECO:0000313" key="2">
    <source>
        <dbReference type="Proteomes" id="UP001216150"/>
    </source>
</evidence>
<dbReference type="AlphaFoldDB" id="A0AAD6GSK7"/>
<dbReference type="SUPFAM" id="SSF52540">
    <property type="entry name" value="P-loop containing nucleoside triphosphate hydrolases"/>
    <property type="match status" value="1"/>
</dbReference>
<name>A0AAD6GSK7_9EURO</name>
<protein>
    <submittedName>
        <fullName evidence="1">Uncharacterized protein</fullName>
    </submittedName>
</protein>
<dbReference type="Gene3D" id="3.40.50.300">
    <property type="entry name" value="P-loop containing nucleotide triphosphate hydrolases"/>
    <property type="match status" value="1"/>
</dbReference>
<comment type="caution">
    <text evidence="1">The sequence shown here is derived from an EMBL/GenBank/DDBJ whole genome shotgun (WGS) entry which is preliminary data.</text>
</comment>
<proteinExistence type="predicted"/>
<keyword evidence="2" id="KW-1185">Reference proteome</keyword>
<gene>
    <name evidence="1" type="ORF">N7450_005694</name>
</gene>